<feature type="non-terminal residue" evidence="2">
    <location>
        <position position="266"/>
    </location>
</feature>
<dbReference type="Pfam" id="PF23227">
    <property type="entry name" value="HEAT_MROH2B_C"/>
    <property type="match status" value="2"/>
</dbReference>
<dbReference type="OrthoDB" id="1884734at2759"/>
<organism evidence="2 3">
    <name type="scientific">Pararge aegeria aegeria</name>
    <dbReference type="NCBI Taxonomy" id="348720"/>
    <lineage>
        <taxon>Eukaryota</taxon>
        <taxon>Metazoa</taxon>
        <taxon>Ecdysozoa</taxon>
        <taxon>Arthropoda</taxon>
        <taxon>Hexapoda</taxon>
        <taxon>Insecta</taxon>
        <taxon>Pterygota</taxon>
        <taxon>Neoptera</taxon>
        <taxon>Endopterygota</taxon>
        <taxon>Lepidoptera</taxon>
        <taxon>Glossata</taxon>
        <taxon>Ditrysia</taxon>
        <taxon>Papilionoidea</taxon>
        <taxon>Nymphalidae</taxon>
        <taxon>Satyrinae</taxon>
        <taxon>Satyrini</taxon>
        <taxon>Parargina</taxon>
        <taxon>Pararge</taxon>
    </lineage>
</organism>
<proteinExistence type="predicted"/>
<dbReference type="Proteomes" id="UP000838756">
    <property type="component" value="Unassembled WGS sequence"/>
</dbReference>
<dbReference type="InterPro" id="IPR055406">
    <property type="entry name" value="HEAT_Maestro"/>
</dbReference>
<dbReference type="InterPro" id="IPR016024">
    <property type="entry name" value="ARM-type_fold"/>
</dbReference>
<sequence length="266" mass="30627">AVVRASKFTLRRVFKTFNVKKSNDFVQTHLVDEGRLYLDEFLWALIRQLADEMPSCVVKCLHSAVNYLHCARDEIKPHAALLLGVLYSELYRIREKYPEDTELDPDITRSARTRLLTLIKEPSAQASKFTLRRVFKTFNVKKSNDFVQTHLVDEGRLYLDEFLWALIRQLADEMPSCVVKCLHSAVNYLHCARDEIKPHAALLLGVLYSELYRIREKYPEDTELDPDITRSARTRLLTLIKEPSAQVRQNAAMALANICLVSAMDG</sequence>
<reference evidence="2" key="1">
    <citation type="submission" date="2022-03" db="EMBL/GenBank/DDBJ databases">
        <authorList>
            <person name="Lindestad O."/>
        </authorList>
    </citation>
    <scope>NUCLEOTIDE SEQUENCE</scope>
</reference>
<accession>A0A8S4QX89</accession>
<dbReference type="AlphaFoldDB" id="A0A8S4QX89"/>
<feature type="domain" description="Maestro/Maestro-like HEAT-repeats" evidence="1">
    <location>
        <begin position="124"/>
        <end position="257"/>
    </location>
</feature>
<gene>
    <name evidence="2" type="primary">jg19167</name>
    <name evidence="2" type="ORF">PAEG_LOCUS5939</name>
</gene>
<feature type="domain" description="Maestro/Maestro-like HEAT-repeats" evidence="1">
    <location>
        <begin position="2"/>
        <end position="91"/>
    </location>
</feature>
<evidence type="ECO:0000313" key="2">
    <source>
        <dbReference type="EMBL" id="CAH2218090.1"/>
    </source>
</evidence>
<keyword evidence="3" id="KW-1185">Reference proteome</keyword>
<comment type="caution">
    <text evidence="2">The sequence shown here is derived from an EMBL/GenBank/DDBJ whole genome shotgun (WGS) entry which is preliminary data.</text>
</comment>
<dbReference type="SUPFAM" id="SSF48371">
    <property type="entry name" value="ARM repeat"/>
    <property type="match status" value="1"/>
</dbReference>
<dbReference type="EMBL" id="CAKXAJ010019020">
    <property type="protein sequence ID" value="CAH2218090.1"/>
    <property type="molecule type" value="Genomic_DNA"/>
</dbReference>
<evidence type="ECO:0000259" key="1">
    <source>
        <dbReference type="Pfam" id="PF23227"/>
    </source>
</evidence>
<protein>
    <submittedName>
        <fullName evidence="2">Jg19167 protein</fullName>
    </submittedName>
</protein>
<evidence type="ECO:0000313" key="3">
    <source>
        <dbReference type="Proteomes" id="UP000838756"/>
    </source>
</evidence>
<name>A0A8S4QX89_9NEOP</name>